<feature type="transmembrane region" description="Helical" evidence="1">
    <location>
        <begin position="27"/>
        <end position="45"/>
    </location>
</feature>
<dbReference type="AlphaFoldDB" id="A0A3B0RDL3"/>
<name>A0A3B0RDL3_9ZZZZ</name>
<evidence type="ECO:0000313" key="2">
    <source>
        <dbReference type="EMBL" id="VAV89717.1"/>
    </source>
</evidence>
<organism evidence="2">
    <name type="scientific">hydrothermal vent metagenome</name>
    <dbReference type="NCBI Taxonomy" id="652676"/>
    <lineage>
        <taxon>unclassified sequences</taxon>
        <taxon>metagenomes</taxon>
        <taxon>ecological metagenomes</taxon>
    </lineage>
</organism>
<keyword evidence="1" id="KW-0472">Membrane</keyword>
<feature type="transmembrane region" description="Helical" evidence="1">
    <location>
        <begin position="71"/>
        <end position="91"/>
    </location>
</feature>
<keyword evidence="1" id="KW-0812">Transmembrane</keyword>
<reference evidence="2" key="1">
    <citation type="submission" date="2018-06" db="EMBL/GenBank/DDBJ databases">
        <authorList>
            <person name="Zhirakovskaya E."/>
        </authorList>
    </citation>
    <scope>NUCLEOTIDE SEQUENCE</scope>
</reference>
<proteinExistence type="predicted"/>
<protein>
    <recommendedName>
        <fullName evidence="3">DoxX family protein</fullName>
    </recommendedName>
</protein>
<evidence type="ECO:0000256" key="1">
    <source>
        <dbReference type="SAM" id="Phobius"/>
    </source>
</evidence>
<accession>A0A3B0RDL3</accession>
<sequence>MAAQGIDNIRENNMDDTITIARGKIEWALFLLRLGVFIVMFAWTLDKFLDPGHGVKVFEHYMFIKGLETPVMMAFGAIEMVIILAFLAGLWKRYTYGFIMIVHGISTFSSWQQYTIDINLLFFAAWPMLAAIIALYMLRDLDVKFTIRGGKISELVA</sequence>
<gene>
    <name evidence="2" type="ORF">MNBD_ALPHA02-1977</name>
</gene>
<evidence type="ECO:0008006" key="3">
    <source>
        <dbReference type="Google" id="ProtNLM"/>
    </source>
</evidence>
<feature type="transmembrane region" description="Helical" evidence="1">
    <location>
        <begin position="120"/>
        <end position="138"/>
    </location>
</feature>
<keyword evidence="1" id="KW-1133">Transmembrane helix</keyword>
<dbReference type="EMBL" id="UOED01000048">
    <property type="protein sequence ID" value="VAV89717.1"/>
    <property type="molecule type" value="Genomic_DNA"/>
</dbReference>